<evidence type="ECO:0000256" key="1">
    <source>
        <dbReference type="ARBA" id="ARBA00001311"/>
    </source>
</evidence>
<name>A0A9W9K269_9EURO</name>
<evidence type="ECO:0000313" key="9">
    <source>
        <dbReference type="Proteomes" id="UP001149074"/>
    </source>
</evidence>
<dbReference type="PIRSF" id="PIRSF001221">
    <property type="entry name" value="Amidase_fungi"/>
    <property type="match status" value="1"/>
</dbReference>
<organism evidence="8 9">
    <name type="scientific">Penicillium argentinense</name>
    <dbReference type="NCBI Taxonomy" id="1131581"/>
    <lineage>
        <taxon>Eukaryota</taxon>
        <taxon>Fungi</taxon>
        <taxon>Dikarya</taxon>
        <taxon>Ascomycota</taxon>
        <taxon>Pezizomycotina</taxon>
        <taxon>Eurotiomycetes</taxon>
        <taxon>Eurotiomycetidae</taxon>
        <taxon>Eurotiales</taxon>
        <taxon>Aspergillaceae</taxon>
        <taxon>Penicillium</taxon>
    </lineage>
</organism>
<accession>A0A9W9K269</accession>
<protein>
    <recommendedName>
        <fullName evidence="3">amidase</fullName>
        <ecNumber evidence="3">3.5.1.4</ecNumber>
    </recommendedName>
</protein>
<feature type="binding site" evidence="6">
    <location>
        <position position="218"/>
    </location>
    <ligand>
        <name>substrate</name>
    </ligand>
</feature>
<evidence type="ECO:0000313" key="8">
    <source>
        <dbReference type="EMBL" id="KAJ5089926.1"/>
    </source>
</evidence>
<dbReference type="SUPFAM" id="SSF75304">
    <property type="entry name" value="Amidase signature (AS) enzymes"/>
    <property type="match status" value="1"/>
</dbReference>
<dbReference type="InterPro" id="IPR036928">
    <property type="entry name" value="AS_sf"/>
</dbReference>
<feature type="active site" description="Acyl-ester intermediate" evidence="5">
    <location>
        <position position="242"/>
    </location>
</feature>
<feature type="domain" description="Amidase" evidence="7">
    <location>
        <begin position="78"/>
        <end position="567"/>
    </location>
</feature>
<reference evidence="8" key="2">
    <citation type="journal article" date="2023" name="IMA Fungus">
        <title>Comparative genomic study of the Penicillium genus elucidates a diverse pangenome and 15 lateral gene transfer events.</title>
        <authorList>
            <person name="Petersen C."/>
            <person name="Sorensen T."/>
            <person name="Nielsen M.R."/>
            <person name="Sondergaard T.E."/>
            <person name="Sorensen J.L."/>
            <person name="Fitzpatrick D.A."/>
            <person name="Frisvad J.C."/>
            <person name="Nielsen K.L."/>
        </authorList>
    </citation>
    <scope>NUCLEOTIDE SEQUENCE</scope>
    <source>
        <strain evidence="8">IBT 30761</strain>
    </source>
</reference>
<dbReference type="EC" id="3.5.1.4" evidence="3"/>
<dbReference type="PANTHER" id="PTHR46072:SF7">
    <property type="entry name" value="AMIDASE"/>
    <property type="match status" value="1"/>
</dbReference>
<gene>
    <name evidence="8" type="ORF">N7532_008610</name>
</gene>
<dbReference type="AlphaFoldDB" id="A0A9W9K269"/>
<evidence type="ECO:0000256" key="6">
    <source>
        <dbReference type="PIRSR" id="PIRSR001221-2"/>
    </source>
</evidence>
<dbReference type="InterPro" id="IPR020556">
    <property type="entry name" value="Amidase_CS"/>
</dbReference>
<proteinExistence type="inferred from homology"/>
<evidence type="ECO:0000256" key="5">
    <source>
        <dbReference type="PIRSR" id="PIRSR001221-1"/>
    </source>
</evidence>
<feature type="binding site" evidence="6">
    <location>
        <position position="192"/>
    </location>
    <ligand>
        <name>substrate</name>
    </ligand>
</feature>
<dbReference type="InterPro" id="IPR023631">
    <property type="entry name" value="Amidase_dom"/>
</dbReference>
<comment type="caution">
    <text evidence="8">The sequence shown here is derived from an EMBL/GenBank/DDBJ whole genome shotgun (WGS) entry which is preliminary data.</text>
</comment>
<evidence type="ECO:0000259" key="7">
    <source>
        <dbReference type="Pfam" id="PF01425"/>
    </source>
</evidence>
<dbReference type="Proteomes" id="UP001149074">
    <property type="component" value="Unassembled WGS sequence"/>
</dbReference>
<keyword evidence="4" id="KW-0378">Hydrolase</keyword>
<comment type="catalytic activity">
    <reaction evidence="1">
        <text>a monocarboxylic acid amide + H2O = a monocarboxylate + NH4(+)</text>
        <dbReference type="Rhea" id="RHEA:12020"/>
        <dbReference type="ChEBI" id="CHEBI:15377"/>
        <dbReference type="ChEBI" id="CHEBI:28938"/>
        <dbReference type="ChEBI" id="CHEBI:35757"/>
        <dbReference type="ChEBI" id="CHEBI:83628"/>
        <dbReference type="EC" id="3.5.1.4"/>
    </reaction>
</comment>
<evidence type="ECO:0000256" key="2">
    <source>
        <dbReference type="ARBA" id="ARBA00009199"/>
    </source>
</evidence>
<dbReference type="GO" id="GO:0004040">
    <property type="term" value="F:amidase activity"/>
    <property type="evidence" value="ECO:0007669"/>
    <property type="project" value="UniProtKB-EC"/>
</dbReference>
<dbReference type="RefSeq" id="XP_056471908.1">
    <property type="nucleotide sequence ID" value="XM_056621102.1"/>
</dbReference>
<reference evidence="8" key="1">
    <citation type="submission" date="2022-11" db="EMBL/GenBank/DDBJ databases">
        <authorList>
            <person name="Petersen C."/>
        </authorList>
    </citation>
    <scope>NUCLEOTIDE SEQUENCE</scope>
    <source>
        <strain evidence="8">IBT 30761</strain>
    </source>
</reference>
<dbReference type="PROSITE" id="PS00571">
    <property type="entry name" value="AMIDASES"/>
    <property type="match status" value="1"/>
</dbReference>
<dbReference type="PANTHER" id="PTHR46072">
    <property type="entry name" value="AMIDASE-RELATED-RELATED"/>
    <property type="match status" value="1"/>
</dbReference>
<dbReference type="Pfam" id="PF01425">
    <property type="entry name" value="Amidase"/>
    <property type="match status" value="1"/>
</dbReference>
<evidence type="ECO:0000256" key="4">
    <source>
        <dbReference type="ARBA" id="ARBA00022801"/>
    </source>
</evidence>
<dbReference type="Gene3D" id="3.90.1300.10">
    <property type="entry name" value="Amidase signature (AS) domain"/>
    <property type="match status" value="1"/>
</dbReference>
<dbReference type="OrthoDB" id="6428749at2759"/>
<sequence>MTAAPTWRAQGEAKRQSILDAIPSKWRLETVIPSAAAQPDVTGDYIRQFLNEREIKITESDAVDIVAQTTSGRWTAVEVTEAFCHRAALAHQFVSCLHEVFFDAAIEHAKVLDAYFAEHKAPLGPLHGLPVSLKDQFHIKDVETTMGYVGWIGTFQGKPTDSRCGAVESELVRELRNLGAVLYCKTSVPTTLMSGETINNIIGYTWNPKNRLLSSGGSSGGEGALIALRGSPGGFGSDIGGSIRIPAGFNSLYGLRPSTGRMPYQGAANSMDGQNVILSVIGPLAPTARTLTLLFKSVLSQEPWYHDPLALELPWRDSIVQETLDLVKQAETGKSALAFGMMPFDGVARIHPPIARGLELVEQTLKRLGHKVIDWCPPSHVEAHELAGKAYQLDGGTDLKLQFGLSGEAPPPQIIVKEGGTEMIASEIAALNVAKREYQKKYMDYWNSTAKLTGTGRPVDGFFCPLAPHAAVIPTQYEQTGYTTFVNVLDYTSVSIPVTFANKFVDVLPAEISATEAEAYIDWDCKFDLEIETIDHSDNEADDAETYHGAPVGTQFVGRRLQEEKILTLAEYIGAAIARDTELA</sequence>
<feature type="active site" description="Charge relay system" evidence="5">
    <location>
        <position position="218"/>
    </location>
</feature>
<feature type="binding site" evidence="6">
    <location>
        <begin position="239"/>
        <end position="242"/>
    </location>
    <ligand>
        <name>substrate</name>
    </ligand>
</feature>
<evidence type="ECO:0000256" key="3">
    <source>
        <dbReference type="ARBA" id="ARBA00012922"/>
    </source>
</evidence>
<comment type="similarity">
    <text evidence="2">Belongs to the amidase family.</text>
</comment>
<keyword evidence="9" id="KW-1185">Reference proteome</keyword>
<dbReference type="GeneID" id="81360081"/>
<dbReference type="EMBL" id="JAPQKI010000009">
    <property type="protein sequence ID" value="KAJ5089926.1"/>
    <property type="molecule type" value="Genomic_DNA"/>
</dbReference>
<feature type="active site" description="Charge relay system" evidence="5">
    <location>
        <position position="134"/>
    </location>
</feature>